<comment type="caution">
    <text evidence="7">The sequence shown here is derived from an EMBL/GenBank/DDBJ whole genome shotgun (WGS) entry which is preliminary data.</text>
</comment>
<evidence type="ECO:0000256" key="4">
    <source>
        <dbReference type="ARBA" id="ARBA00023136"/>
    </source>
</evidence>
<dbReference type="EMBL" id="CAJFCW020000002">
    <property type="protein sequence ID" value="CAG9094523.1"/>
    <property type="molecule type" value="Genomic_DNA"/>
</dbReference>
<dbReference type="Proteomes" id="UP000614601">
    <property type="component" value="Unassembled WGS sequence"/>
</dbReference>
<dbReference type="AlphaFoldDB" id="A0A811K8Y1"/>
<comment type="similarity">
    <text evidence="5">Belongs to the membrane-bound acyltransferase family. HHAT subfamily.</text>
</comment>
<dbReference type="GO" id="GO:0005783">
    <property type="term" value="C:endoplasmic reticulum"/>
    <property type="evidence" value="ECO:0007669"/>
    <property type="project" value="TreeGrafter"/>
</dbReference>
<evidence type="ECO:0000256" key="2">
    <source>
        <dbReference type="ARBA" id="ARBA00022692"/>
    </source>
</evidence>
<keyword evidence="3 6" id="KW-1133">Transmembrane helix</keyword>
<dbReference type="Proteomes" id="UP000783686">
    <property type="component" value="Unassembled WGS sequence"/>
</dbReference>
<keyword evidence="8" id="KW-1185">Reference proteome</keyword>
<keyword evidence="2 6" id="KW-0812">Transmembrane</keyword>
<evidence type="ECO:0000256" key="3">
    <source>
        <dbReference type="ARBA" id="ARBA00022989"/>
    </source>
</evidence>
<feature type="transmembrane region" description="Helical" evidence="6">
    <location>
        <begin position="478"/>
        <end position="497"/>
    </location>
</feature>
<comment type="subcellular location">
    <subcellularLocation>
        <location evidence="1">Membrane</location>
        <topology evidence="1">Multi-pass membrane protein</topology>
    </subcellularLocation>
</comment>
<feature type="transmembrane region" description="Helical" evidence="6">
    <location>
        <begin position="21"/>
        <end position="41"/>
    </location>
</feature>
<dbReference type="GO" id="GO:0016020">
    <property type="term" value="C:membrane"/>
    <property type="evidence" value="ECO:0007669"/>
    <property type="project" value="UniProtKB-SubCell"/>
</dbReference>
<feature type="transmembrane region" description="Helical" evidence="6">
    <location>
        <begin position="178"/>
        <end position="194"/>
    </location>
</feature>
<feature type="transmembrane region" description="Helical" evidence="6">
    <location>
        <begin position="110"/>
        <end position="128"/>
    </location>
</feature>
<feature type="transmembrane region" description="Helical" evidence="6">
    <location>
        <begin position="148"/>
        <end position="166"/>
    </location>
</feature>
<dbReference type="Pfam" id="PF03062">
    <property type="entry name" value="MBOAT"/>
    <property type="match status" value="1"/>
</dbReference>
<feature type="transmembrane region" description="Helical" evidence="6">
    <location>
        <begin position="375"/>
        <end position="391"/>
    </location>
</feature>
<evidence type="ECO:0000313" key="7">
    <source>
        <dbReference type="EMBL" id="CAD5211841.1"/>
    </source>
</evidence>
<keyword evidence="4 6" id="KW-0472">Membrane</keyword>
<dbReference type="OrthoDB" id="420606at2759"/>
<gene>
    <name evidence="7" type="ORF">BOKJ2_LOCUS3903</name>
</gene>
<feature type="transmembrane region" description="Helical" evidence="6">
    <location>
        <begin position="214"/>
        <end position="234"/>
    </location>
</feature>
<dbReference type="EMBL" id="CAJFDH010000002">
    <property type="protein sequence ID" value="CAD5211841.1"/>
    <property type="molecule type" value="Genomic_DNA"/>
</dbReference>
<dbReference type="InterPro" id="IPR051085">
    <property type="entry name" value="MB_O-acyltransferase"/>
</dbReference>
<feature type="transmembrane region" description="Helical" evidence="6">
    <location>
        <begin position="296"/>
        <end position="320"/>
    </location>
</feature>
<sequence>MSSEAENSRRRVRKPLFEYPALPEFPIYFSITFVALIYAWYCVYNASTKWTFRFGFPASVSTLPLLGERFRDEFDWEWNRWGPMAVKSFPFMILNSIVFNMTSRYCSERVWMFSTIIVSLITSTILFTHKLVIISLIQGTFVFVLTHYFRSVYTVWISSMPILYFIMHHTMALSPDAFLVLLFVSYTLLSYISFNIDRVKGFCRQNDKSLFDLYIRMLFYTFYHPYLVSLIVLYRDFEAQIKERPKIRRNWTDITVFALRLLFWVGVIELMLRYFYFGAILTDVNFAANLPKNEFVVMGMAIGNFFHLKYVIIFGIPSLFAKIDKMQPLDGPICISRIALYSKIWRGFDRGLYIFFKQYIFVPICAPTFSLPRKIVGVLVSYSFVLLWHGFQHHNIVWIMLNIIELFIEFTAKALYTVQAVKNFRESTISDRNFRRILGFCQIVPYAFGLYSNFYFLGGSKVGWLFVQRIFWEETVTLRWPFFLLIFCGYNYMHVTMEAEKWLTKRKNTKID</sequence>
<proteinExistence type="inferred from homology"/>
<name>A0A811K8Y1_9BILA</name>
<feature type="transmembrane region" description="Helical" evidence="6">
    <location>
        <begin position="254"/>
        <end position="276"/>
    </location>
</feature>
<feature type="transmembrane region" description="Helical" evidence="6">
    <location>
        <begin position="437"/>
        <end position="458"/>
    </location>
</feature>
<evidence type="ECO:0000256" key="1">
    <source>
        <dbReference type="ARBA" id="ARBA00004141"/>
    </source>
</evidence>
<dbReference type="GO" id="GO:0016409">
    <property type="term" value="F:palmitoyltransferase activity"/>
    <property type="evidence" value="ECO:0007669"/>
    <property type="project" value="TreeGrafter"/>
</dbReference>
<evidence type="ECO:0000313" key="8">
    <source>
        <dbReference type="Proteomes" id="UP000614601"/>
    </source>
</evidence>
<protein>
    <submittedName>
        <fullName evidence="7">Uncharacterized protein</fullName>
    </submittedName>
</protein>
<accession>A0A811K8Y1</accession>
<evidence type="ECO:0000256" key="6">
    <source>
        <dbReference type="SAM" id="Phobius"/>
    </source>
</evidence>
<dbReference type="PANTHER" id="PTHR13285:SF22">
    <property type="entry name" value="PROTEIN-CYSTEINE N-PALMITOYLTRANSFERASE HHAT"/>
    <property type="match status" value="1"/>
</dbReference>
<organism evidence="7 8">
    <name type="scientific">Bursaphelenchus okinawaensis</name>
    <dbReference type="NCBI Taxonomy" id="465554"/>
    <lineage>
        <taxon>Eukaryota</taxon>
        <taxon>Metazoa</taxon>
        <taxon>Ecdysozoa</taxon>
        <taxon>Nematoda</taxon>
        <taxon>Chromadorea</taxon>
        <taxon>Rhabditida</taxon>
        <taxon>Tylenchina</taxon>
        <taxon>Tylenchomorpha</taxon>
        <taxon>Aphelenchoidea</taxon>
        <taxon>Aphelenchoididae</taxon>
        <taxon>Bursaphelenchus</taxon>
    </lineage>
</organism>
<dbReference type="InterPro" id="IPR004299">
    <property type="entry name" value="MBOAT_fam"/>
</dbReference>
<evidence type="ECO:0000256" key="5">
    <source>
        <dbReference type="ARBA" id="ARBA00038268"/>
    </source>
</evidence>
<reference evidence="7" key="1">
    <citation type="submission" date="2020-09" db="EMBL/GenBank/DDBJ databases">
        <authorList>
            <person name="Kikuchi T."/>
        </authorList>
    </citation>
    <scope>NUCLEOTIDE SEQUENCE</scope>
    <source>
        <strain evidence="7">SH1</strain>
    </source>
</reference>
<dbReference type="PANTHER" id="PTHR13285">
    <property type="entry name" value="ACYLTRANSFERASE"/>
    <property type="match status" value="1"/>
</dbReference>
<feature type="transmembrane region" description="Helical" evidence="6">
    <location>
        <begin position="397"/>
        <end position="416"/>
    </location>
</feature>